<keyword evidence="3" id="KW-1185">Reference proteome</keyword>
<reference evidence="2 3" key="1">
    <citation type="submission" date="2017-03" db="EMBL/GenBank/DDBJ databases">
        <title>Widespread Adenine N6-methylation of Active Genes in Fungi.</title>
        <authorList>
            <consortium name="DOE Joint Genome Institute"/>
            <person name="Mondo S.J."/>
            <person name="Dannebaum R.O."/>
            <person name="Kuo R.C."/>
            <person name="Louie K.B."/>
            <person name="Bewick A.J."/>
            <person name="Labutti K."/>
            <person name="Haridas S."/>
            <person name="Kuo A."/>
            <person name="Salamov A."/>
            <person name="Ahrendt S.R."/>
            <person name="Lau R."/>
            <person name="Bowen B.P."/>
            <person name="Lipzen A."/>
            <person name="Sullivan W."/>
            <person name="Andreopoulos W.B."/>
            <person name="Clum A."/>
            <person name="Lindquist E."/>
            <person name="Daum C."/>
            <person name="Northen T.R."/>
            <person name="Ramamoorthy G."/>
            <person name="Schmitz R.J."/>
            <person name="Gryganskyi A."/>
            <person name="Culley D."/>
            <person name="Magnuson J."/>
            <person name="James T.Y."/>
            <person name="O'Malley M.A."/>
            <person name="Stajich J.E."/>
            <person name="Spatafora J.W."/>
            <person name="Visel A."/>
            <person name="Grigoriev I.V."/>
        </authorList>
    </citation>
    <scope>NUCLEOTIDE SEQUENCE [LARGE SCALE GENOMIC DNA]</scope>
    <source>
        <strain evidence="2 3">NRRL Y-17943</strain>
    </source>
</reference>
<dbReference type="Proteomes" id="UP000193218">
    <property type="component" value="Unassembled WGS sequence"/>
</dbReference>
<evidence type="ECO:0000313" key="2">
    <source>
        <dbReference type="EMBL" id="ORX36773.1"/>
    </source>
</evidence>
<dbReference type="GeneID" id="33560110"/>
<accession>A0A1Y1UFE9</accession>
<proteinExistence type="predicted"/>
<comment type="caution">
    <text evidence="2">The sequence shown here is derived from an EMBL/GenBank/DDBJ whole genome shotgun (WGS) entry which is preliminary data.</text>
</comment>
<dbReference type="InParanoid" id="A0A1Y1UFE9"/>
<name>A0A1Y1UFE9_9TREE</name>
<dbReference type="OrthoDB" id="2596179at2759"/>
<dbReference type="Pfam" id="PF17254">
    <property type="entry name" value="DUF5321"/>
    <property type="match status" value="1"/>
</dbReference>
<dbReference type="EMBL" id="NBSH01000007">
    <property type="protein sequence ID" value="ORX36773.1"/>
    <property type="molecule type" value="Genomic_DNA"/>
</dbReference>
<dbReference type="AlphaFoldDB" id="A0A1Y1UFE9"/>
<organism evidence="2 3">
    <name type="scientific">Kockovaella imperatae</name>
    <dbReference type="NCBI Taxonomy" id="4999"/>
    <lineage>
        <taxon>Eukaryota</taxon>
        <taxon>Fungi</taxon>
        <taxon>Dikarya</taxon>
        <taxon>Basidiomycota</taxon>
        <taxon>Agaricomycotina</taxon>
        <taxon>Tremellomycetes</taxon>
        <taxon>Tremellales</taxon>
        <taxon>Cuniculitremaceae</taxon>
        <taxon>Kockovaella</taxon>
    </lineage>
</organism>
<sequence length="204" mass="23348">MRPGPSPFLLLRLHRASLASQRRANSTFNPNPEGLSYWARFRPALPTVIAWTIITSLAAQMLTIKTTSLEFKVKATQQIHSLERMIERVRLGEELSDSEIRQELELVGLRERRKVEIGTDGKAEEYRKVSWREALMGRKGKRKQTNEEVEQEFRDFMSSVEDIQPSPRPFTITPAQVENNVGRDTQPVPSPGNRSRKAPTGMFM</sequence>
<dbReference type="InterPro" id="IPR035213">
    <property type="entry name" value="DUF5321"/>
</dbReference>
<dbReference type="RefSeq" id="XP_021870842.1">
    <property type="nucleotide sequence ID" value="XM_022018301.1"/>
</dbReference>
<gene>
    <name evidence="2" type="ORF">BD324DRAFT_651258</name>
</gene>
<evidence type="ECO:0000256" key="1">
    <source>
        <dbReference type="SAM" id="MobiDB-lite"/>
    </source>
</evidence>
<feature type="compositionally biased region" description="Polar residues" evidence="1">
    <location>
        <begin position="173"/>
        <end position="183"/>
    </location>
</feature>
<protein>
    <submittedName>
        <fullName evidence="2">Uncharacterized protein</fullName>
    </submittedName>
</protein>
<feature type="region of interest" description="Disordered" evidence="1">
    <location>
        <begin position="161"/>
        <end position="204"/>
    </location>
</feature>
<evidence type="ECO:0000313" key="3">
    <source>
        <dbReference type="Proteomes" id="UP000193218"/>
    </source>
</evidence>